<keyword evidence="2" id="KW-1185">Reference proteome</keyword>
<reference evidence="1" key="1">
    <citation type="journal article" date="2020" name="Stud. Mycol.">
        <title>101 Dothideomycetes genomes: a test case for predicting lifestyles and emergence of pathogens.</title>
        <authorList>
            <person name="Haridas S."/>
            <person name="Albert R."/>
            <person name="Binder M."/>
            <person name="Bloem J."/>
            <person name="Labutti K."/>
            <person name="Salamov A."/>
            <person name="Andreopoulos B."/>
            <person name="Baker S."/>
            <person name="Barry K."/>
            <person name="Bills G."/>
            <person name="Bluhm B."/>
            <person name="Cannon C."/>
            <person name="Castanera R."/>
            <person name="Culley D."/>
            <person name="Daum C."/>
            <person name="Ezra D."/>
            <person name="Gonzalez J."/>
            <person name="Henrissat B."/>
            <person name="Kuo A."/>
            <person name="Liang C."/>
            <person name="Lipzen A."/>
            <person name="Lutzoni F."/>
            <person name="Magnuson J."/>
            <person name="Mondo S."/>
            <person name="Nolan M."/>
            <person name="Ohm R."/>
            <person name="Pangilinan J."/>
            <person name="Park H.-J."/>
            <person name="Ramirez L."/>
            <person name="Alfaro M."/>
            <person name="Sun H."/>
            <person name="Tritt A."/>
            <person name="Yoshinaga Y."/>
            <person name="Zwiers L.-H."/>
            <person name="Turgeon B."/>
            <person name="Goodwin S."/>
            <person name="Spatafora J."/>
            <person name="Crous P."/>
            <person name="Grigoriev I."/>
        </authorList>
    </citation>
    <scope>NUCLEOTIDE SEQUENCE</scope>
    <source>
        <strain evidence="1">ATCC 200398</strain>
    </source>
</reference>
<evidence type="ECO:0000313" key="1">
    <source>
        <dbReference type="EMBL" id="KAF2476031.1"/>
    </source>
</evidence>
<dbReference type="Proteomes" id="UP000799755">
    <property type="component" value="Unassembled WGS sequence"/>
</dbReference>
<dbReference type="EMBL" id="MU003495">
    <property type="protein sequence ID" value="KAF2476031.1"/>
    <property type="molecule type" value="Genomic_DNA"/>
</dbReference>
<gene>
    <name evidence="1" type="ORF">BDR25DRAFT_331638</name>
</gene>
<organism evidence="1 2">
    <name type="scientific">Lindgomyces ingoldianus</name>
    <dbReference type="NCBI Taxonomy" id="673940"/>
    <lineage>
        <taxon>Eukaryota</taxon>
        <taxon>Fungi</taxon>
        <taxon>Dikarya</taxon>
        <taxon>Ascomycota</taxon>
        <taxon>Pezizomycotina</taxon>
        <taxon>Dothideomycetes</taxon>
        <taxon>Pleosporomycetidae</taxon>
        <taxon>Pleosporales</taxon>
        <taxon>Lindgomycetaceae</taxon>
        <taxon>Lindgomyces</taxon>
    </lineage>
</organism>
<proteinExistence type="predicted"/>
<name>A0ACB6RC30_9PLEO</name>
<accession>A0ACB6RC30</accession>
<protein>
    <submittedName>
        <fullName evidence="1">Uncharacterized protein</fullName>
    </submittedName>
</protein>
<comment type="caution">
    <text evidence="1">The sequence shown here is derived from an EMBL/GenBank/DDBJ whole genome shotgun (WGS) entry which is preliminary data.</text>
</comment>
<sequence>MPPKPSKSKPDPAGPPSTPKTISGFTVLALTLPTLACLKFTTTSLSTPIKHCLYIKPHEPKTPSPDDAKSLFIANVPIDADEGSIRSLFQEHLGGAKVARVEFDASVPGGVVYKRWRSEGGVGNASAREEMRDAKKKGMAGGRDGGKEQRGKKRKRDEEIVAEGVIEDEKSALPKIWPAELRKSGSGAVVVFVDKASARGAMKEVKRAGKEGREVAWKGAEGLGVQRYKSHHHLQYPPKSVLQASITSYLTQFSTAELARNRLRSKLRSVPDEDGFITVVRGGRAGPARLEDAEKKKEELEERKKKNGVREDFYRFQMRERRKEKEGELRRKFEGDRRRVEEMRERRGKVRLEG</sequence>
<evidence type="ECO:0000313" key="2">
    <source>
        <dbReference type="Proteomes" id="UP000799755"/>
    </source>
</evidence>